<dbReference type="InterPro" id="IPR035892">
    <property type="entry name" value="C2_domain_sf"/>
</dbReference>
<proteinExistence type="predicted"/>
<dbReference type="PANTHER" id="PTHR12546">
    <property type="entry name" value="FER-1-LIKE"/>
    <property type="match status" value="1"/>
</dbReference>
<dbReference type="GO" id="GO:0016020">
    <property type="term" value="C:membrane"/>
    <property type="evidence" value="ECO:0007669"/>
    <property type="project" value="UniProtKB-SubCell"/>
</dbReference>
<evidence type="ECO:0000256" key="2">
    <source>
        <dbReference type="ARBA" id="ARBA00022692"/>
    </source>
</evidence>
<dbReference type="OrthoDB" id="270970at2759"/>
<dbReference type="EMBL" id="BLIY01000017">
    <property type="protein sequence ID" value="GFE54683.1"/>
    <property type="molecule type" value="Genomic_DNA"/>
</dbReference>
<dbReference type="GO" id="GO:0007009">
    <property type="term" value="P:plasma membrane organization"/>
    <property type="evidence" value="ECO:0007669"/>
    <property type="project" value="TreeGrafter"/>
</dbReference>
<feature type="compositionally biased region" description="Basic and acidic residues" evidence="6">
    <location>
        <begin position="689"/>
        <end position="701"/>
    </location>
</feature>
<name>A0A9W5TBC0_BABOV</name>
<feature type="region of interest" description="Disordered" evidence="6">
    <location>
        <begin position="687"/>
        <end position="743"/>
    </location>
</feature>
<dbReference type="InterPro" id="IPR037721">
    <property type="entry name" value="Ferlin"/>
</dbReference>
<evidence type="ECO:0000256" key="1">
    <source>
        <dbReference type="ARBA" id="ARBA00004167"/>
    </source>
</evidence>
<evidence type="ECO:0000256" key="3">
    <source>
        <dbReference type="ARBA" id="ARBA00022737"/>
    </source>
</evidence>
<evidence type="ECO:0000256" key="7">
    <source>
        <dbReference type="SAM" id="Phobius"/>
    </source>
</evidence>
<dbReference type="SMART" id="SM00239">
    <property type="entry name" value="C2"/>
    <property type="match status" value="2"/>
</dbReference>
<keyword evidence="10" id="KW-1185">Reference proteome</keyword>
<feature type="compositionally biased region" description="Basic and acidic residues" evidence="6">
    <location>
        <begin position="719"/>
        <end position="743"/>
    </location>
</feature>
<evidence type="ECO:0000313" key="9">
    <source>
        <dbReference type="EMBL" id="GFE54683.1"/>
    </source>
</evidence>
<keyword evidence="3" id="KW-0677">Repeat</keyword>
<feature type="transmembrane region" description="Helical" evidence="7">
    <location>
        <begin position="1614"/>
        <end position="1638"/>
    </location>
</feature>
<dbReference type="SUPFAM" id="SSF49562">
    <property type="entry name" value="C2 domain (Calcium/lipid-binding domain, CaLB)"/>
    <property type="match status" value="2"/>
</dbReference>
<accession>A0A9W5TBC0</accession>
<dbReference type="Proteomes" id="UP001057455">
    <property type="component" value="Unassembled WGS sequence"/>
</dbReference>
<feature type="compositionally biased region" description="Low complexity" evidence="6">
    <location>
        <begin position="374"/>
        <end position="406"/>
    </location>
</feature>
<comment type="subcellular location">
    <subcellularLocation>
        <location evidence="1">Membrane</location>
        <topology evidence="1">Single-pass membrane protein</topology>
    </subcellularLocation>
</comment>
<sequence length="1640" mass="180322">MPRYSVSCTVHEAVLPQQKGGTPVDPLVVMRCFGEERMTSVKTSKTTVACWDESFHWPNFELSPSAWNLGVLEFELQSANAFWRNTTLGLCTLQLRLVCATSDGCYVGRLPLTSPNSVRVIGQLFVTVNVCDSLRLGGGSATHLPDRIPEDLSSLQVPPLLGPQVYKSALLDSPREEYKYYHLYINVYALEHVEVGMFCSAPFITVEYGGCRLQSSKPVRLRCDQYNAPSGDTSYSGNSFGITGLISNFFSGSRGATASNRSNFEFNQCFLVPIRTTVGKPILEDNIVVRIWMGIDFGGNSLPDRVALAPRLLAEGVFSLAKLRARRQAPRWFNFYQSADPRGNLFLYAITPSTDYCFERQTAYPGKTGTLAPSRSIDSTSTVDSIDATSNGGTTSSTRSGATPGSNHSHYIGRILMSASVKRLTKPSDVLVAHVQSSHPLESAMSNPTRLFGDIYSIEARGSFGFEGDFEVMVSISCGPYETRSGWFTAQRRAGNSDAYLEELASLSLGTLPEGQKRSRTGWKLTLNSMTGRLAPIELLASNSPEEQWLVFVRVHGRGIIGGTHEERIIASSSFSFGNIAEHSSKSHPMPHWLPLSCVGSRSTISHSNDTASGYLDPMYLLDTLGSLDPSEMVDHVVSLDPTGLIGTATDILGKGSGVSTDTAGCGVDGTKSCDLNTKAADSFLFPSDARKPSKSGETRLSKRRSNIVSLTTNLTSKDSGHLDSHGADASNKDTHADTREHVEQRHISGAEPTPGDMCDPGATVNVLLTLHTHSFHSDISRGSGMGNDIRTASRPQMVSMLKQDYELRCYIYCARLGTAPHSGVAVMVSCDGAYGRTQIQHNFTRFPVFAECCTFEVTVPTLTSSRLAPPPPITISLLFFDKKRRLLRMESGVTIYNLLVKSASGGEGHSCNKSPAWLHLSGGSSVLIFTELVLLSEAHKASKYELSPLSTKCNITLGLLGLRQLRVPRDYPLDGVFIKLSSQSYGTSVHCEQSFERHYPVGRSKWERGGRLNIDLFTVQEGSFYIPQDPLFDPHVELSCYATSKGKIGPLLGYQSFRCYEGYPLPSETPSATLLDLRHSLNPKKLVQLLHSLSMRSSHDIWFLGNIAGEDGAPLAEGISRIITEFQSSKQYKRLLRSMDPEHIGMHVPPRFVIACDGVASEPGSSLAPTAVSSDPLDATLNDIPFTIEDISPMTPVGYTKHTGGSLPVFNASDLVVLKYFLTIRHLKENVVHRSYPEVLERVATKSSQMQKALRKGLRHNLQKLRFCVVSANNVIPDSDTAGSLFLAVEIGGSESRESLVSEHGAITIEVQRTWEQDLFLPEDGIIRLSVVNSFERLDGTLVDQVMASAQIDLENRWYSKSWQRMLRKDTIPIERILLRDSNNNIQGSLDVIVQIGPVELFSTLRPFSFSKSTHSVTEVRVVVWSTSGVHLATTPADSRTKDQLDLYVVSTLDCQGYRGDHPLSQRTDVHYNCDSGSAQFNWRLVYPEIQSPVGACQLQLSVFDFWKVGPPAFVGEVTLELRQYVSIVSETATRIELSADLPLVNSSSPRPVGTLRVTVQVLTQSESSCSPAGLGRGHPNCKPFLPTPRAGRQWHDWFAHTNLWFDFGILSVYVNSVICLLLLVWLFFIAFIYPALLM</sequence>
<comment type="caution">
    <text evidence="9">The sequence shown here is derived from an EMBL/GenBank/DDBJ whole genome shotgun (WGS) entry which is preliminary data.</text>
</comment>
<evidence type="ECO:0000256" key="6">
    <source>
        <dbReference type="SAM" id="MobiDB-lite"/>
    </source>
</evidence>
<evidence type="ECO:0000256" key="4">
    <source>
        <dbReference type="ARBA" id="ARBA00022989"/>
    </source>
</evidence>
<evidence type="ECO:0000256" key="5">
    <source>
        <dbReference type="ARBA" id="ARBA00023136"/>
    </source>
</evidence>
<dbReference type="PROSITE" id="PS50004">
    <property type="entry name" value="C2"/>
    <property type="match status" value="2"/>
</dbReference>
<dbReference type="PANTHER" id="PTHR12546:SF33">
    <property type="entry name" value="SPERM VESICLE FUSION PROTEIN FER-1"/>
    <property type="match status" value="1"/>
</dbReference>
<keyword evidence="5 7" id="KW-0472">Membrane</keyword>
<protein>
    <submittedName>
        <fullName evidence="9">C2 domain-containing protein</fullName>
    </submittedName>
</protein>
<keyword evidence="2 7" id="KW-0812">Transmembrane</keyword>
<dbReference type="Gene3D" id="2.60.40.150">
    <property type="entry name" value="C2 domain"/>
    <property type="match status" value="2"/>
</dbReference>
<evidence type="ECO:0000259" key="8">
    <source>
        <dbReference type="PROSITE" id="PS50004"/>
    </source>
</evidence>
<gene>
    <name evidence="9" type="ORF">BaOVIS_020870</name>
</gene>
<dbReference type="InterPro" id="IPR000008">
    <property type="entry name" value="C2_dom"/>
</dbReference>
<evidence type="ECO:0000313" key="10">
    <source>
        <dbReference type="Proteomes" id="UP001057455"/>
    </source>
</evidence>
<feature type="compositionally biased region" description="Polar residues" evidence="6">
    <location>
        <begin position="707"/>
        <end position="718"/>
    </location>
</feature>
<organism evidence="9 10">
    <name type="scientific">Babesia ovis</name>
    <dbReference type="NCBI Taxonomy" id="5869"/>
    <lineage>
        <taxon>Eukaryota</taxon>
        <taxon>Sar</taxon>
        <taxon>Alveolata</taxon>
        <taxon>Apicomplexa</taxon>
        <taxon>Aconoidasida</taxon>
        <taxon>Piroplasmida</taxon>
        <taxon>Babesiidae</taxon>
        <taxon>Babesia</taxon>
    </lineage>
</organism>
<feature type="region of interest" description="Disordered" evidence="6">
    <location>
        <begin position="369"/>
        <end position="406"/>
    </location>
</feature>
<keyword evidence="4 7" id="KW-1133">Transmembrane helix</keyword>
<feature type="domain" description="C2" evidence="8">
    <location>
        <begin position="1"/>
        <end position="108"/>
    </location>
</feature>
<dbReference type="Pfam" id="PF00168">
    <property type="entry name" value="C2"/>
    <property type="match status" value="2"/>
</dbReference>
<feature type="domain" description="C2" evidence="8">
    <location>
        <begin position="1402"/>
        <end position="1537"/>
    </location>
</feature>
<reference evidence="9" key="1">
    <citation type="submission" date="2019-12" db="EMBL/GenBank/DDBJ databases">
        <title>Genome sequence of Babesia ovis.</title>
        <authorList>
            <person name="Yamagishi J."/>
            <person name="Sevinc F."/>
            <person name="Xuan X."/>
        </authorList>
    </citation>
    <scope>NUCLEOTIDE SEQUENCE</scope>
    <source>
        <strain evidence="9">Selcuk</strain>
    </source>
</reference>